<dbReference type="InterPro" id="IPR052738">
    <property type="entry name" value="ABC-Tungstate_binding"/>
</dbReference>
<comment type="caution">
    <text evidence="3">The sequence shown here is derived from an EMBL/GenBank/DDBJ whole genome shotgun (WGS) entry which is preliminary data.</text>
</comment>
<name>A0A409YNL9_9AGAR</name>
<dbReference type="PANTHER" id="PTHR37945">
    <property type="entry name" value="EXTRACELLULAR TUNGSTATE BINDING PROTEIN"/>
    <property type="match status" value="1"/>
</dbReference>
<feature type="region of interest" description="Disordered" evidence="1">
    <location>
        <begin position="35"/>
        <end position="55"/>
    </location>
</feature>
<accession>A0A409YNL9</accession>
<feature type="domain" description="PBP" evidence="2">
    <location>
        <begin position="117"/>
        <end position="364"/>
    </location>
</feature>
<dbReference type="STRING" id="181874.A0A409YNL9"/>
<dbReference type="PANTHER" id="PTHR37945:SF1">
    <property type="entry name" value="EXTRACELLULAR TUNGSTATE BINDING PROTEIN"/>
    <property type="match status" value="1"/>
</dbReference>
<sequence>MKGFRIAFIPTFDITPSPSMLFFGIFARFFEKKKRSTSKSKSSHENPKRTKSAKAVLFLNEKSSESTILTDQPHGTAFDGSKSSLPGPTPPGQGQSRPFTVYDGGFGEEAKIRGVCLRIANGGAGQTGLIKAWADAFIQDMVSKGAKPFQVAWYLGDTTESLAMLSEGVVDVAVTYNPAAEQQVVDAGLAVDRVYGFRDHFALVGPCSNPARINEGEKVESIFSKIVACGNADVARPPDPSERPPTRFLSRFDKSATNIKESELFARIGQVPWAFDYSKWYHQYPRFPREALIAASALSEYTLTDKGSWLSAPESVKASMKVYKIGSDNADDPLLNPAHVLLGKQASRANEDTCKAFMTWVVADNGGQKVIDHFPPGKETLYSRAPKSQ</sequence>
<organism evidence="3 4">
    <name type="scientific">Panaeolus cyanescens</name>
    <dbReference type="NCBI Taxonomy" id="181874"/>
    <lineage>
        <taxon>Eukaryota</taxon>
        <taxon>Fungi</taxon>
        <taxon>Dikarya</taxon>
        <taxon>Basidiomycota</taxon>
        <taxon>Agaricomycotina</taxon>
        <taxon>Agaricomycetes</taxon>
        <taxon>Agaricomycetidae</taxon>
        <taxon>Agaricales</taxon>
        <taxon>Agaricineae</taxon>
        <taxon>Galeropsidaceae</taxon>
        <taxon>Panaeolus</taxon>
    </lineage>
</organism>
<dbReference type="InParanoid" id="A0A409YNL9"/>
<dbReference type="InterPro" id="IPR024370">
    <property type="entry name" value="PBP_domain"/>
</dbReference>
<reference evidence="3 4" key="1">
    <citation type="journal article" date="2018" name="Evol. Lett.">
        <title>Horizontal gene cluster transfer increased hallucinogenic mushroom diversity.</title>
        <authorList>
            <person name="Reynolds H.T."/>
            <person name="Vijayakumar V."/>
            <person name="Gluck-Thaler E."/>
            <person name="Korotkin H.B."/>
            <person name="Matheny P.B."/>
            <person name="Slot J.C."/>
        </authorList>
    </citation>
    <scope>NUCLEOTIDE SEQUENCE [LARGE SCALE GENOMIC DNA]</scope>
    <source>
        <strain evidence="3 4">2629</strain>
    </source>
</reference>
<dbReference type="Proteomes" id="UP000284842">
    <property type="component" value="Unassembled WGS sequence"/>
</dbReference>
<dbReference type="OrthoDB" id="10260248at2759"/>
<evidence type="ECO:0000259" key="2">
    <source>
        <dbReference type="Pfam" id="PF12849"/>
    </source>
</evidence>
<dbReference type="EMBL" id="NHTK01000981">
    <property type="protein sequence ID" value="PPR04194.1"/>
    <property type="molecule type" value="Genomic_DNA"/>
</dbReference>
<feature type="region of interest" description="Disordered" evidence="1">
    <location>
        <begin position="69"/>
        <end position="97"/>
    </location>
</feature>
<dbReference type="AlphaFoldDB" id="A0A409YNL9"/>
<feature type="compositionally biased region" description="Polar residues" evidence="1">
    <location>
        <begin position="81"/>
        <end position="97"/>
    </location>
</feature>
<evidence type="ECO:0000256" key="1">
    <source>
        <dbReference type="SAM" id="MobiDB-lite"/>
    </source>
</evidence>
<keyword evidence="4" id="KW-1185">Reference proteome</keyword>
<gene>
    <name evidence="3" type="ORF">CVT24_010742</name>
</gene>
<evidence type="ECO:0000313" key="4">
    <source>
        <dbReference type="Proteomes" id="UP000284842"/>
    </source>
</evidence>
<dbReference type="SUPFAM" id="SSF53850">
    <property type="entry name" value="Periplasmic binding protein-like II"/>
    <property type="match status" value="1"/>
</dbReference>
<evidence type="ECO:0000313" key="3">
    <source>
        <dbReference type="EMBL" id="PPR04194.1"/>
    </source>
</evidence>
<protein>
    <recommendedName>
        <fullName evidence="2">PBP domain-containing protein</fullName>
    </recommendedName>
</protein>
<dbReference type="Pfam" id="PF12849">
    <property type="entry name" value="PBP_like_2"/>
    <property type="match status" value="1"/>
</dbReference>
<proteinExistence type="predicted"/>
<dbReference type="Gene3D" id="3.40.190.10">
    <property type="entry name" value="Periplasmic binding protein-like II"/>
    <property type="match status" value="2"/>
</dbReference>